<evidence type="ECO:0000256" key="8">
    <source>
        <dbReference type="ARBA" id="ARBA00022777"/>
    </source>
</evidence>
<evidence type="ECO:0000256" key="11">
    <source>
        <dbReference type="PROSITE-ProRule" id="PRU00169"/>
    </source>
</evidence>
<feature type="domain" description="Response regulatory" evidence="14">
    <location>
        <begin position="1047"/>
        <end position="1163"/>
    </location>
</feature>
<dbReference type="Proteomes" id="UP000280792">
    <property type="component" value="Unassembled WGS sequence"/>
</dbReference>
<evidence type="ECO:0000259" key="13">
    <source>
        <dbReference type="PROSITE" id="PS50109"/>
    </source>
</evidence>
<dbReference type="Gene3D" id="1.20.1730.10">
    <property type="entry name" value="Sodium/glucose cotransporter"/>
    <property type="match status" value="1"/>
</dbReference>
<dbReference type="PROSITE" id="PS50110">
    <property type="entry name" value="RESPONSE_REGULATORY"/>
    <property type="match status" value="1"/>
</dbReference>
<feature type="transmembrane region" description="Helical" evidence="12">
    <location>
        <begin position="37"/>
        <end position="58"/>
    </location>
</feature>
<dbReference type="CDD" id="cd00082">
    <property type="entry name" value="HisKA"/>
    <property type="match status" value="1"/>
</dbReference>
<feature type="domain" description="Histidine kinase" evidence="13">
    <location>
        <begin position="813"/>
        <end position="1025"/>
    </location>
</feature>
<gene>
    <name evidence="15" type="ORF">D0544_02520</name>
</gene>
<evidence type="ECO:0000256" key="2">
    <source>
        <dbReference type="ARBA" id="ARBA00004141"/>
    </source>
</evidence>
<feature type="transmembrane region" description="Helical" evidence="12">
    <location>
        <begin position="64"/>
        <end position="86"/>
    </location>
</feature>
<dbReference type="GO" id="GO:0022857">
    <property type="term" value="F:transmembrane transporter activity"/>
    <property type="evidence" value="ECO:0007669"/>
    <property type="project" value="InterPro"/>
</dbReference>
<dbReference type="FunFam" id="1.10.287.130:FF:000063">
    <property type="entry name" value="Hybrid sensor histidine kinase/response regulator"/>
    <property type="match status" value="1"/>
</dbReference>
<dbReference type="Gene3D" id="3.40.50.2300">
    <property type="match status" value="1"/>
</dbReference>
<dbReference type="EC" id="2.7.13.3" evidence="4"/>
<dbReference type="InterPro" id="IPR036097">
    <property type="entry name" value="HisK_dim/P_sf"/>
</dbReference>
<dbReference type="InterPro" id="IPR011006">
    <property type="entry name" value="CheY-like_superfamily"/>
</dbReference>
<dbReference type="Pfam" id="PF12860">
    <property type="entry name" value="PAS_7"/>
    <property type="match status" value="1"/>
</dbReference>
<evidence type="ECO:0000256" key="4">
    <source>
        <dbReference type="ARBA" id="ARBA00012438"/>
    </source>
</evidence>
<evidence type="ECO:0000256" key="5">
    <source>
        <dbReference type="ARBA" id="ARBA00022553"/>
    </source>
</evidence>
<dbReference type="GO" id="GO:0009927">
    <property type="term" value="F:histidine phosphotransfer kinase activity"/>
    <property type="evidence" value="ECO:0007669"/>
    <property type="project" value="TreeGrafter"/>
</dbReference>
<dbReference type="NCBIfam" id="NF041832">
    <property type="entry name" value="near_NosP_CTERM"/>
    <property type="match status" value="1"/>
</dbReference>
<reference evidence="15 16" key="2">
    <citation type="submission" date="2018-12" db="EMBL/GenBank/DDBJ databases">
        <title>Simiduia agarivorans gen. nov., sp. nov., a marine, agarolytic bacterium isolated from shallow coastal water from Keelung, Taiwan.</title>
        <authorList>
            <person name="Shieh W.Y."/>
        </authorList>
    </citation>
    <scope>NUCLEOTIDE SEQUENCE [LARGE SCALE GENOMIC DNA]</scope>
    <source>
        <strain evidence="15 16">GTF-13</strain>
    </source>
</reference>
<comment type="similarity">
    <text evidence="3">Belongs to the sodium:solute symporter (SSF) (TC 2.A.21) family.</text>
</comment>
<feature type="transmembrane region" description="Helical" evidence="12">
    <location>
        <begin position="246"/>
        <end position="264"/>
    </location>
</feature>
<evidence type="ECO:0000313" key="15">
    <source>
        <dbReference type="EMBL" id="RRJ84012.1"/>
    </source>
</evidence>
<dbReference type="InterPro" id="IPR038377">
    <property type="entry name" value="Na/Glc_symporter_sf"/>
</dbReference>
<keyword evidence="5 11" id="KW-0597">Phosphoprotein</keyword>
<dbReference type="Pfam" id="PF00512">
    <property type="entry name" value="HisKA"/>
    <property type="match status" value="1"/>
</dbReference>
<evidence type="ECO:0000256" key="9">
    <source>
        <dbReference type="ARBA" id="ARBA00022989"/>
    </source>
</evidence>
<dbReference type="InterPro" id="IPR004358">
    <property type="entry name" value="Sig_transdc_His_kin-like_C"/>
</dbReference>
<evidence type="ECO:0000256" key="6">
    <source>
        <dbReference type="ARBA" id="ARBA00022679"/>
    </source>
</evidence>
<dbReference type="Gene3D" id="1.10.287.130">
    <property type="match status" value="1"/>
</dbReference>
<dbReference type="SMART" id="SM00448">
    <property type="entry name" value="REC"/>
    <property type="match status" value="1"/>
</dbReference>
<dbReference type="Pfam" id="PF00072">
    <property type="entry name" value="Response_reg"/>
    <property type="match status" value="1"/>
</dbReference>
<dbReference type="Gene3D" id="3.30.450.20">
    <property type="entry name" value="PAS domain"/>
    <property type="match status" value="1"/>
</dbReference>
<evidence type="ECO:0000259" key="14">
    <source>
        <dbReference type="PROSITE" id="PS50110"/>
    </source>
</evidence>
<dbReference type="SUPFAM" id="SSF55874">
    <property type="entry name" value="ATPase domain of HSP90 chaperone/DNA topoisomerase II/histidine kinase"/>
    <property type="match status" value="1"/>
</dbReference>
<dbReference type="InterPro" id="IPR001789">
    <property type="entry name" value="Sig_transdc_resp-reg_receiver"/>
</dbReference>
<dbReference type="SUPFAM" id="SSF55785">
    <property type="entry name" value="PYP-like sensor domain (PAS domain)"/>
    <property type="match status" value="1"/>
</dbReference>
<feature type="transmembrane region" description="Helical" evidence="12">
    <location>
        <begin position="285"/>
        <end position="312"/>
    </location>
</feature>
<feature type="transmembrane region" description="Helical" evidence="12">
    <location>
        <begin position="113"/>
        <end position="132"/>
    </location>
</feature>
<dbReference type="SUPFAM" id="SSF47384">
    <property type="entry name" value="Homodimeric domain of signal transducing histidine kinase"/>
    <property type="match status" value="1"/>
</dbReference>
<feature type="transmembrane region" description="Helical" evidence="12">
    <location>
        <begin position="164"/>
        <end position="181"/>
    </location>
</feature>
<dbReference type="SUPFAM" id="SSF52172">
    <property type="entry name" value="CheY-like"/>
    <property type="match status" value="1"/>
</dbReference>
<feature type="transmembrane region" description="Helical" evidence="12">
    <location>
        <begin position="417"/>
        <end position="438"/>
    </location>
</feature>
<feature type="transmembrane region" description="Helical" evidence="12">
    <location>
        <begin position="385"/>
        <end position="405"/>
    </location>
</feature>
<feature type="transmembrane region" description="Helical" evidence="12">
    <location>
        <begin position="332"/>
        <end position="365"/>
    </location>
</feature>
<dbReference type="InterPro" id="IPR005467">
    <property type="entry name" value="His_kinase_dom"/>
</dbReference>
<dbReference type="InterPro" id="IPR036890">
    <property type="entry name" value="HATPase_C_sf"/>
</dbReference>
<evidence type="ECO:0000256" key="12">
    <source>
        <dbReference type="SAM" id="Phobius"/>
    </source>
</evidence>
<dbReference type="PRINTS" id="PR00344">
    <property type="entry name" value="BCTRLSENSOR"/>
</dbReference>
<dbReference type="SMART" id="SM00387">
    <property type="entry name" value="HATPase_c"/>
    <property type="match status" value="1"/>
</dbReference>
<dbReference type="SMART" id="SM00388">
    <property type="entry name" value="HisKA"/>
    <property type="match status" value="1"/>
</dbReference>
<accession>A0A3P3VMM2</accession>
<comment type="subcellular location">
    <subcellularLocation>
        <location evidence="2">Membrane</location>
        <topology evidence="2">Multi-pass membrane protein</topology>
    </subcellularLocation>
</comment>
<dbReference type="Pfam" id="PF02518">
    <property type="entry name" value="HATPase_c"/>
    <property type="match status" value="1"/>
</dbReference>
<keyword evidence="10 12" id="KW-0472">Membrane</keyword>
<comment type="caution">
    <text evidence="15">The sequence shown here is derived from an EMBL/GenBank/DDBJ whole genome shotgun (WGS) entry which is preliminary data.</text>
</comment>
<keyword evidence="8" id="KW-0418">Kinase</keyword>
<keyword evidence="9 12" id="KW-1133">Transmembrane helix</keyword>
<dbReference type="PANTHER" id="PTHR43047:SF9">
    <property type="entry name" value="HISTIDINE KINASE"/>
    <property type="match status" value="1"/>
</dbReference>
<dbReference type="EMBL" id="QWEZ01000001">
    <property type="protein sequence ID" value="RRJ84012.1"/>
    <property type="molecule type" value="Genomic_DNA"/>
</dbReference>
<comment type="catalytic activity">
    <reaction evidence="1">
        <text>ATP + protein L-histidine = ADP + protein N-phospho-L-histidine.</text>
        <dbReference type="EC" id="2.7.13.3"/>
    </reaction>
</comment>
<keyword evidence="16" id="KW-1185">Reference proteome</keyword>
<dbReference type="GO" id="GO:0000155">
    <property type="term" value="F:phosphorelay sensor kinase activity"/>
    <property type="evidence" value="ECO:0007669"/>
    <property type="project" value="InterPro"/>
</dbReference>
<dbReference type="GO" id="GO:0005886">
    <property type="term" value="C:plasma membrane"/>
    <property type="evidence" value="ECO:0007669"/>
    <property type="project" value="TreeGrafter"/>
</dbReference>
<dbReference type="InterPro" id="IPR003661">
    <property type="entry name" value="HisK_dim/P_dom"/>
</dbReference>
<evidence type="ECO:0000256" key="3">
    <source>
        <dbReference type="ARBA" id="ARBA00006434"/>
    </source>
</evidence>
<feature type="transmembrane region" description="Helical" evidence="12">
    <location>
        <begin position="445"/>
        <end position="467"/>
    </location>
</feature>
<dbReference type="CDD" id="cd00075">
    <property type="entry name" value="HATPase"/>
    <property type="match status" value="1"/>
</dbReference>
<dbReference type="InterPro" id="IPR003594">
    <property type="entry name" value="HATPase_dom"/>
</dbReference>
<reference evidence="15 16" key="1">
    <citation type="submission" date="2018-08" db="EMBL/GenBank/DDBJ databases">
        <authorList>
            <person name="Khan S.A."/>
        </authorList>
    </citation>
    <scope>NUCLEOTIDE SEQUENCE [LARGE SCALE GENOMIC DNA]</scope>
    <source>
        <strain evidence="15 16">GTF-13</strain>
    </source>
</reference>
<dbReference type="InterPro" id="IPR001734">
    <property type="entry name" value="Na/solute_symporter"/>
</dbReference>
<dbReference type="InterPro" id="IPR035965">
    <property type="entry name" value="PAS-like_dom_sf"/>
</dbReference>
<dbReference type="RefSeq" id="WP_125014438.1">
    <property type="nucleotide sequence ID" value="NZ_QWEZ01000001.1"/>
</dbReference>
<feature type="transmembrane region" description="Helical" evidence="12">
    <location>
        <begin position="6"/>
        <end position="25"/>
    </location>
</feature>
<evidence type="ECO:0000313" key="16">
    <source>
        <dbReference type="Proteomes" id="UP000280792"/>
    </source>
</evidence>
<keyword evidence="7 12" id="KW-0812">Transmembrane</keyword>
<dbReference type="PROSITE" id="PS50283">
    <property type="entry name" value="NA_SOLUT_SYMP_3"/>
    <property type="match status" value="1"/>
</dbReference>
<evidence type="ECO:0000256" key="7">
    <source>
        <dbReference type="ARBA" id="ARBA00022692"/>
    </source>
</evidence>
<dbReference type="CDD" id="cd10322">
    <property type="entry name" value="SLC5sbd"/>
    <property type="match status" value="1"/>
</dbReference>
<dbReference type="PROSITE" id="PS50109">
    <property type="entry name" value="HIS_KIN"/>
    <property type="match status" value="1"/>
</dbReference>
<dbReference type="Gene3D" id="3.30.565.10">
    <property type="entry name" value="Histidine kinase-like ATPase, C-terminal domain"/>
    <property type="match status" value="1"/>
</dbReference>
<dbReference type="PANTHER" id="PTHR43047">
    <property type="entry name" value="TWO-COMPONENT HISTIDINE PROTEIN KINASE"/>
    <property type="match status" value="1"/>
</dbReference>
<dbReference type="FunFam" id="3.30.565.10:FF:000049">
    <property type="entry name" value="Two-component sensor histidine kinase"/>
    <property type="match status" value="1"/>
</dbReference>
<feature type="modified residue" description="4-aspartylphosphate" evidence="11">
    <location>
        <position position="1097"/>
    </location>
</feature>
<evidence type="ECO:0000256" key="1">
    <source>
        <dbReference type="ARBA" id="ARBA00000085"/>
    </source>
</evidence>
<evidence type="ECO:0000256" key="10">
    <source>
        <dbReference type="ARBA" id="ARBA00023136"/>
    </source>
</evidence>
<keyword evidence="6" id="KW-0808">Transferase</keyword>
<name>A0A3P3VMM2_9GAMM</name>
<feature type="transmembrane region" description="Helical" evidence="12">
    <location>
        <begin position="193"/>
        <end position="217"/>
    </location>
</feature>
<proteinExistence type="inferred from homology"/>
<sequence>MFQGWLIAVISVVYILVLFVVAFYGDKKLGDDSRLRWLVYSLSLTVYCTSWTFFGAVGQAAHSLWSFLPIYLGPILMFLFGSKLIARIIRISKQENITSIADFIAARYGKSQMLAVCVTLIAVFGVLPYIALQLKAIMMGYNLLSAGSEDQLVSGFALDFGQDTALLVTLTLGAFTLLFGTRHLDATEHHRGMMLAISFESIIKLVAILVVGIYITYVVNDGYADIWQKAQAVEHTRSLIERGSNIWIMLAQTVLAGLVILCLPRQFHVTVVENLEPDDLNRARWLFPAYLIGAVIFVVPIALAGQLIFSGGGVVADTFVMNLPLAMGQKQIALLAFVGGASAAISMVIVATIALSTMVSNDIVLPLIMRRNRFNKTSFDEFSGLLLYVRRTTIMVIVLMAYFYYRILGGVDSLASTGLLSFAAVAQFAPAMIGGVYWKQANKKGVMAGLIAGVGLWFYTMVIPTLVRAGAISESLLSEGPWGIAALSPEAIFRISVLDSTTNGIVVSLVANLLCFLVVSWLSEPRLSEKMQAAIFVGAPVSGGDELSSIKVTVADLSALASRFVGQRRVTNSFEHFAFRFQQSLAPNRYASRELLEHTERLLAGVIGTSSARVVLRSAVSGRRMQLDDVVSIVDEATEALQFSRELLQGAIENISQGISVVDRDLHLVAWNRRYLDFFDYPEGLIRVGRPIADIIRYNASRGLCGPGDIEAHVAKRVDYMRQGTAHCFERVMPSGQVVEMQGNPMPGGGFVTSFTDITPYRKVTRELKQINEELEQRVGQRTSELSTVNRQLVGAMADAAAATQSKTRFLAAASHDLMQPLNAARLFAASLVQQAEGSDQELAKNIDSSLRAAEELLTDLLDISKLDAGGFHPELSDFPVSDLLSALAVEFSAMAENSQMQFSLVDCRAVIRSDKKLLRRIVQNFLTNAFRYARRGRVVLGCRRLGDRLRIEIWDNGPGIPQSRLTEIFEEFRRLDSHVTQEVKGVGLGLAIADRISKILDHPLAVRSSEGKGSVFSVEVPLGDPERVAVSAPVRASAGNALQGRRVLCIDNEETILAGMKALLERWQCEVFVSRDLTGGLRLLESGIEFDMLLADYHLDDGKTGLEAILALRQQMGVPIPAVLITADGRQELQEQAREEGVAYLAKPVKPAALRALMTSIQRR</sequence>
<organism evidence="15 16">
    <name type="scientific">Aestuariirhabdus litorea</name>
    <dbReference type="NCBI Taxonomy" id="2528527"/>
    <lineage>
        <taxon>Bacteria</taxon>
        <taxon>Pseudomonadati</taxon>
        <taxon>Pseudomonadota</taxon>
        <taxon>Gammaproteobacteria</taxon>
        <taxon>Oceanospirillales</taxon>
        <taxon>Aestuariirhabdaceae</taxon>
        <taxon>Aestuariirhabdus</taxon>
    </lineage>
</organism>
<protein>
    <recommendedName>
        <fullName evidence="4">histidine kinase</fullName>
        <ecNumber evidence="4">2.7.13.3</ecNumber>
    </recommendedName>
</protein>
<dbReference type="AlphaFoldDB" id="A0A3P3VMM2"/>